<evidence type="ECO:0000313" key="3">
    <source>
        <dbReference type="EMBL" id="CAD9085567.1"/>
    </source>
</evidence>
<dbReference type="InterPro" id="IPR001810">
    <property type="entry name" value="F-box_dom"/>
</dbReference>
<dbReference type="EMBL" id="HBGD01010730">
    <property type="protein sequence ID" value="CAD9085567.1"/>
    <property type="molecule type" value="Transcribed_RNA"/>
</dbReference>
<dbReference type="Pfam" id="PF00646">
    <property type="entry name" value="F-box"/>
    <property type="match status" value="1"/>
</dbReference>
<dbReference type="SMART" id="SM00256">
    <property type="entry name" value="FBOX"/>
    <property type="match status" value="1"/>
</dbReference>
<protein>
    <recommendedName>
        <fullName evidence="2">F-box domain-containing protein</fullName>
    </recommendedName>
</protein>
<dbReference type="Gene3D" id="3.80.10.10">
    <property type="entry name" value="Ribonuclease Inhibitor"/>
    <property type="match status" value="2"/>
</dbReference>
<feature type="compositionally biased region" description="Basic and acidic residues" evidence="1">
    <location>
        <begin position="415"/>
        <end position="425"/>
    </location>
</feature>
<feature type="compositionally biased region" description="Basic and acidic residues" evidence="1">
    <location>
        <begin position="184"/>
        <end position="194"/>
    </location>
</feature>
<dbReference type="InterPro" id="IPR032675">
    <property type="entry name" value="LRR_dom_sf"/>
</dbReference>
<gene>
    <name evidence="3" type="ORF">PCOS0759_LOCUS8821</name>
</gene>
<dbReference type="Gene3D" id="1.20.1280.50">
    <property type="match status" value="1"/>
</dbReference>
<proteinExistence type="predicted"/>
<feature type="compositionally biased region" description="Low complexity" evidence="1">
    <location>
        <begin position="32"/>
        <end position="50"/>
    </location>
</feature>
<dbReference type="PROSITE" id="PS50181">
    <property type="entry name" value="FBOX"/>
    <property type="match status" value="1"/>
</dbReference>
<evidence type="ECO:0000256" key="1">
    <source>
        <dbReference type="SAM" id="MobiDB-lite"/>
    </source>
</evidence>
<organism evidence="3">
    <name type="scientific">Percolomonas cosmopolitus</name>
    <dbReference type="NCBI Taxonomy" id="63605"/>
    <lineage>
        <taxon>Eukaryota</taxon>
        <taxon>Discoba</taxon>
        <taxon>Heterolobosea</taxon>
        <taxon>Tetramitia</taxon>
        <taxon>Eutetramitia</taxon>
        <taxon>Percolomonadidae</taxon>
        <taxon>Percolomonas</taxon>
    </lineage>
</organism>
<feature type="region of interest" description="Disordered" evidence="1">
    <location>
        <begin position="226"/>
        <end position="253"/>
    </location>
</feature>
<feature type="region of interest" description="Disordered" evidence="1">
    <location>
        <begin position="268"/>
        <end position="359"/>
    </location>
</feature>
<feature type="domain" description="F-box" evidence="2">
    <location>
        <begin position="573"/>
        <end position="621"/>
    </location>
</feature>
<feature type="compositionally biased region" description="Polar residues" evidence="1">
    <location>
        <begin position="316"/>
        <end position="336"/>
    </location>
</feature>
<dbReference type="AlphaFoldDB" id="A0A7S1KUE1"/>
<feature type="compositionally biased region" description="Low complexity" evidence="1">
    <location>
        <begin position="90"/>
        <end position="109"/>
    </location>
</feature>
<feature type="compositionally biased region" description="Low complexity" evidence="1">
    <location>
        <begin position="123"/>
        <end position="132"/>
    </location>
</feature>
<dbReference type="PANTHER" id="PTHR38926">
    <property type="entry name" value="F-BOX DOMAIN CONTAINING PROTEIN, EXPRESSED"/>
    <property type="match status" value="1"/>
</dbReference>
<evidence type="ECO:0000259" key="2">
    <source>
        <dbReference type="PROSITE" id="PS50181"/>
    </source>
</evidence>
<feature type="region of interest" description="Disordered" evidence="1">
    <location>
        <begin position="27"/>
        <end position="197"/>
    </location>
</feature>
<dbReference type="InterPro" id="IPR036047">
    <property type="entry name" value="F-box-like_dom_sf"/>
</dbReference>
<accession>A0A7S1KUE1</accession>
<reference evidence="3" key="1">
    <citation type="submission" date="2021-01" db="EMBL/GenBank/DDBJ databases">
        <authorList>
            <person name="Corre E."/>
            <person name="Pelletier E."/>
            <person name="Niang G."/>
            <person name="Scheremetjew M."/>
            <person name="Finn R."/>
            <person name="Kale V."/>
            <person name="Holt S."/>
            <person name="Cochrane G."/>
            <person name="Meng A."/>
            <person name="Brown T."/>
            <person name="Cohen L."/>
        </authorList>
    </citation>
    <scope>NUCLEOTIDE SEQUENCE</scope>
    <source>
        <strain evidence="3">WS</strain>
    </source>
</reference>
<feature type="compositionally biased region" description="Low complexity" evidence="1">
    <location>
        <begin position="268"/>
        <end position="292"/>
    </location>
</feature>
<dbReference type="SUPFAM" id="SSF81383">
    <property type="entry name" value="F-box domain"/>
    <property type="match status" value="1"/>
</dbReference>
<dbReference type="PANTHER" id="PTHR38926:SF5">
    <property type="entry name" value="F-BOX AND LEUCINE-RICH REPEAT PROTEIN 6"/>
    <property type="match status" value="1"/>
</dbReference>
<name>A0A7S1KUE1_9EUKA</name>
<dbReference type="SUPFAM" id="SSF52047">
    <property type="entry name" value="RNI-like"/>
    <property type="match status" value="1"/>
</dbReference>
<feature type="compositionally biased region" description="Low complexity" evidence="1">
    <location>
        <begin position="238"/>
        <end position="253"/>
    </location>
</feature>
<sequence>MKKDSQWRYAQRNRASSVVDFANSLRMSGAAPTPSLPSSNTSLPSSNNPPLRKRSDSTGSLYATTPAAKVRRETSPLVRRPSPIASRTYSSSPSIAHSSSSRASSNVRRNISHSILIPRAGVSTSETSRESPSPTPAQKQTIHIVSKKRHSTPGSDDPRRKLSASDPNPTRRPRRQKISPADLQRQKRLEREYPKMISNSSPATVLYHNRPDSPLLSSAVSVMSGETDVLSSPGTDISASHVSSSASPMPESSLWVNPQRIRNYLYSSSTSSVNDDSSSRIESPQTATSPTPSQSPPRTSPAISRLSKNRKRSNSWAGHSRNNPQSSPLLLNQTVESHQRSMRRNSLSPPQPYNGIHVDKDISPYSVTKWSTNNNTEQLAASHRQRSFSVNMHEPMRLMSDETLSEEFSSLNGEQIEHLSPRGRDSLTPNNDWSDAMSPPRASSAHEDGLSPYSDAAYDVLHESDEEEEEADSTQNGDARSAGTDMNIPECEVYEPPILVDRFEVRWTRTDQVNSYMDMMGYGDDADDDTPDKKMPSTDIFKRTRRANSQRKLFVNNDENNKRRRQRQQRGIHSHVNDLPDDLLARVLSFIGFMQRTPLSVVCKQWYHALKNEQSIIWRTINVDCLPGHLARQYQVLNTILNRYGKFIQILRGSVDISPNLALLAEKCKEVREMHICIGRELNQYEYDFVRHFRILVSQNRHIRKVNISQSRPIIGHESIVEMVSTCKYLRALEISCHFDMRSPLDCENDDESVIVDSPLALDTTRAIANKCFKLHSLKLVDFPVNDESIEHIVKQCFVLKSLDISLMRLTEDGCAVNPSKFFALPHVSVLKLALPRVIHPLPVIQSLNNRTDYTVTYLSVQQQNVVPDTEKRVSTSDLLHEIISLGADLHCLHLRSPHIELSDADMEIIGRRLPNLCQLQVFNASQITPRSLFVLIRFCPHLKVLFLPSLQATEKDIQQFERHAPQCELLCQKIVEKSPPKNQYSRSLLARHQLIDRRNSSPNLLNGKPRWNRY</sequence>
<feature type="region of interest" description="Disordered" evidence="1">
    <location>
        <begin position="407"/>
        <end position="486"/>
    </location>
</feature>